<reference evidence="2" key="1">
    <citation type="submission" date="2020-05" db="EMBL/GenBank/DDBJ databases">
        <authorList>
            <person name="Chiriac C."/>
            <person name="Salcher M."/>
            <person name="Ghai R."/>
            <person name="Kavagutti S V."/>
        </authorList>
    </citation>
    <scope>NUCLEOTIDE SEQUENCE</scope>
</reference>
<feature type="domain" description="N,N-dimethylformamidase beta subunit-like C-terminal" evidence="1">
    <location>
        <begin position="101"/>
        <end position="418"/>
    </location>
</feature>
<protein>
    <submittedName>
        <fullName evidence="2">Unannotated protein</fullName>
    </submittedName>
</protein>
<name>A0A6J6AJ64_9ZZZZ</name>
<evidence type="ECO:0000313" key="2">
    <source>
        <dbReference type="EMBL" id="CAB4370484.1"/>
    </source>
</evidence>
<dbReference type="Pfam" id="PF20254">
    <property type="entry name" value="DMFA2_C"/>
    <property type="match status" value="1"/>
</dbReference>
<dbReference type="EMBL" id="CAEUNI010000006">
    <property type="protein sequence ID" value="CAB4370484.1"/>
    <property type="molecule type" value="Genomic_DNA"/>
</dbReference>
<dbReference type="AlphaFoldDB" id="A0A6J6AJ64"/>
<proteinExistence type="predicted"/>
<evidence type="ECO:0000259" key="1">
    <source>
        <dbReference type="Pfam" id="PF20254"/>
    </source>
</evidence>
<organism evidence="2">
    <name type="scientific">freshwater metagenome</name>
    <dbReference type="NCBI Taxonomy" id="449393"/>
    <lineage>
        <taxon>unclassified sequences</taxon>
        <taxon>metagenomes</taxon>
        <taxon>ecological metagenomes</taxon>
    </lineage>
</organism>
<sequence>MAVKRALLLITTLAASLLPMAPASAGTCGWDDKEGWVARENAQPGAKQWDLGAPVRRSADFSRRIQVKRIEGWFGATSAQCGQTVALHLVGASKDTETTISIYRMGYYGGARARLIGIEKIKDILWKFKVNESTPPGQYLFRLDAPRSKTSFIPLVIRDAKSKSAITFISSVFTWQAYNQWGGSSLYKGSDTKRETKAQSVTFNRPYDGDGAGQFRYMEFPALFLAERAGHAINYITDIDLDADPTALRNTKSIVVGGHSEYWTERMRGAIDTSVDRGINFVSLGGNTAYNKVTYDPKTRTMSNIIQWRDPSVRKSESYLLGAQYFALGVKSDYVVKSAAQWPFDVLKEGEKIIGVVGSEVDAPVINGKRVGVEVLATSPPVSEKKIAAVATYYTRESFAGILNIGTNGWVCAIDNECPWGHVFATKTRKQIAAVTGAIFEGLTRGPLGKWRPATIDIPAQL</sequence>
<gene>
    <name evidence="2" type="ORF">UFOPK4182_00123</name>
</gene>
<dbReference type="InterPro" id="IPR046540">
    <property type="entry name" value="DMFA2_C"/>
</dbReference>
<accession>A0A6J6AJ64</accession>